<name>A0A9X3IUY7_9GAMM</name>
<dbReference type="EMBL" id="JAPNOA010000056">
    <property type="protein sequence ID" value="MCY0966683.1"/>
    <property type="molecule type" value="Genomic_DNA"/>
</dbReference>
<proteinExistence type="predicted"/>
<reference evidence="1" key="1">
    <citation type="submission" date="2022-11" db="EMBL/GenBank/DDBJ databases">
        <title>Parathalassolutuus dongxingensis gen. nov., sp. nov., a novel member of family Oceanospirillaceae isolated from a coastal shrimp pond in Guangxi, China.</title>
        <authorList>
            <person name="Chen H."/>
        </authorList>
    </citation>
    <scope>NUCLEOTIDE SEQUENCE</scope>
    <source>
        <strain evidence="1">G-43</strain>
    </source>
</reference>
<evidence type="ECO:0000313" key="2">
    <source>
        <dbReference type="Proteomes" id="UP001150830"/>
    </source>
</evidence>
<dbReference type="GO" id="GO:0000271">
    <property type="term" value="P:polysaccharide biosynthetic process"/>
    <property type="evidence" value="ECO:0007669"/>
    <property type="project" value="InterPro"/>
</dbReference>
<sequence>MVNLNAGDALFGKRFQHFNFMGGLEKWEARLSVSLARRDFDAIVIFGSERPAHRVVRDVADYYDVPVLSLEEGYLRPGLITAEWGGNNANSPLAGNAPDELFVPEHMPEAKVFRSFGSMGTTAMFYFAVSNLFTFGRRRELFHRPMSLPKEWFCWVRNGYRRLAWQHRNFNIIQNLLEHYDRRFFLVPLQVAADSNMQEAAMGWNTMRLIEESMQSFAESAPADTRLVFKVHPLERGHQRYAPIIEELAERLGIHNRVDVIDVGSMGLLARHSAGMITINSTSGLSAIHHGRPLLVLGKAVYASPQVAICAMGVPDFAAFWQGGFVATQVVRRRFLDWIRHEALLPGDFYSRMGKRVASEAVARRIDEKLAPLWRQQSDSSVRQVEIVPRVVVAKPCVSGSTHVA</sequence>
<organism evidence="1 2">
    <name type="scientific">Parathalassolituus penaei</name>
    <dbReference type="NCBI Taxonomy" id="2997323"/>
    <lineage>
        <taxon>Bacteria</taxon>
        <taxon>Pseudomonadati</taxon>
        <taxon>Pseudomonadota</taxon>
        <taxon>Gammaproteobacteria</taxon>
        <taxon>Oceanospirillales</taxon>
        <taxon>Oceanospirillaceae</taxon>
        <taxon>Parathalassolituus</taxon>
    </lineage>
</organism>
<gene>
    <name evidence="1" type="ORF">OUO13_15960</name>
</gene>
<dbReference type="RefSeq" id="WP_283174884.1">
    <property type="nucleotide sequence ID" value="NZ_JAPNOA010000056.1"/>
</dbReference>
<evidence type="ECO:0008006" key="3">
    <source>
        <dbReference type="Google" id="ProtNLM"/>
    </source>
</evidence>
<dbReference type="InterPro" id="IPR007833">
    <property type="entry name" value="Capsule_polysaccharide_synth"/>
</dbReference>
<dbReference type="GO" id="GO:0015774">
    <property type="term" value="P:polysaccharide transport"/>
    <property type="evidence" value="ECO:0007669"/>
    <property type="project" value="InterPro"/>
</dbReference>
<comment type="caution">
    <text evidence="1">The sequence shown here is derived from an EMBL/GenBank/DDBJ whole genome shotgun (WGS) entry which is preliminary data.</text>
</comment>
<dbReference type="Pfam" id="PF05159">
    <property type="entry name" value="Capsule_synth"/>
    <property type="match status" value="1"/>
</dbReference>
<dbReference type="AlphaFoldDB" id="A0A9X3IUY7"/>
<accession>A0A9X3IUY7</accession>
<keyword evidence="2" id="KW-1185">Reference proteome</keyword>
<dbReference type="Proteomes" id="UP001150830">
    <property type="component" value="Unassembled WGS sequence"/>
</dbReference>
<protein>
    <recommendedName>
        <fullName evidence="3">Capsular biosynthesis protein</fullName>
    </recommendedName>
</protein>
<evidence type="ECO:0000313" key="1">
    <source>
        <dbReference type="EMBL" id="MCY0966683.1"/>
    </source>
</evidence>